<dbReference type="InterPro" id="IPR026881">
    <property type="entry name" value="WYL_dom"/>
</dbReference>
<evidence type="ECO:0000313" key="4">
    <source>
        <dbReference type="Proteomes" id="UP000324575"/>
    </source>
</evidence>
<dbReference type="Proteomes" id="UP000324575">
    <property type="component" value="Unassembled WGS sequence"/>
</dbReference>
<name>A0A5M8P5V8_9BACT</name>
<dbReference type="Pfam" id="PF13280">
    <property type="entry name" value="WYL"/>
    <property type="match status" value="1"/>
</dbReference>
<accession>A0A5M8P5V8</accession>
<gene>
    <name evidence="3" type="ORF">EZS26_000243</name>
</gene>
<comment type="caution">
    <text evidence="3">The sequence shown here is derived from an EMBL/GenBank/DDBJ whole genome shotgun (WGS) entry which is preliminary data.</text>
</comment>
<dbReference type="EMBL" id="SNRX01000001">
    <property type="protein sequence ID" value="KAA6303692.1"/>
    <property type="molecule type" value="Genomic_DNA"/>
</dbReference>
<dbReference type="Pfam" id="PF25583">
    <property type="entry name" value="WCX"/>
    <property type="match status" value="1"/>
</dbReference>
<feature type="domain" description="WYL" evidence="1">
    <location>
        <begin position="121"/>
        <end position="189"/>
    </location>
</feature>
<protein>
    <submittedName>
        <fullName evidence="3">Uncharacterized protein</fullName>
    </submittedName>
</protein>
<evidence type="ECO:0000259" key="1">
    <source>
        <dbReference type="Pfam" id="PF13280"/>
    </source>
</evidence>
<dbReference type="PANTHER" id="PTHR34580:SF9">
    <property type="entry name" value="SLL5097 PROTEIN"/>
    <property type="match status" value="1"/>
</dbReference>
<reference evidence="3 4" key="1">
    <citation type="submission" date="2019-03" db="EMBL/GenBank/DDBJ databases">
        <title>Single cell metagenomics reveals metabolic interactions within the superorganism composed of flagellate Streblomastix strix and complex community of Bacteroidetes bacteria on its surface.</title>
        <authorList>
            <person name="Treitli S.C."/>
            <person name="Kolisko M."/>
            <person name="Husnik F."/>
            <person name="Keeling P."/>
            <person name="Hampl V."/>
        </authorList>
    </citation>
    <scope>NUCLEOTIDE SEQUENCE [LARGE SCALE GENOMIC DNA]</scope>
    <source>
        <strain evidence="3">St1</strain>
    </source>
</reference>
<dbReference type="InterPro" id="IPR057727">
    <property type="entry name" value="WCX_dom"/>
</dbReference>
<dbReference type="AlphaFoldDB" id="A0A5M8P5V8"/>
<dbReference type="InterPro" id="IPR051534">
    <property type="entry name" value="CBASS_pafABC_assoc_protein"/>
</dbReference>
<proteinExistence type="predicted"/>
<sequence>MSRIHYLLRNILIINKIKNDPYIGLLELTDYIEQTLTLRGIEDAGISRRTILRDIQSIQTDFGIDIQYNRQRQGYFIEDLALRSDVEQFLDSFDVFNALNMEAGVPDFVFAEKHRPRGTQHLFSLIHAIKNALRIRFSYEKFQGETLSERYLEPYALKECRGRWYVVGRTKGQQDLKTYGLDRISNLDVTEERFKKDASVNLSEKFRYSYGIYSSDEYPVEEVVLSFDAEDGRYLKSLPLHPTQEIIQDSKEEFVIRLQVKITEDFIMEILSRSWSLKVIQPASLQERLHNIYQSALKR</sequence>
<evidence type="ECO:0000259" key="2">
    <source>
        <dbReference type="Pfam" id="PF25583"/>
    </source>
</evidence>
<organism evidence="3 4">
    <name type="scientific">Candidatus Ordinivivax streblomastigis</name>
    <dbReference type="NCBI Taxonomy" id="2540710"/>
    <lineage>
        <taxon>Bacteria</taxon>
        <taxon>Pseudomonadati</taxon>
        <taxon>Bacteroidota</taxon>
        <taxon>Bacteroidia</taxon>
        <taxon>Bacteroidales</taxon>
        <taxon>Candidatus Ordinivivax</taxon>
    </lineage>
</organism>
<evidence type="ECO:0000313" key="3">
    <source>
        <dbReference type="EMBL" id="KAA6303692.1"/>
    </source>
</evidence>
<dbReference type="PROSITE" id="PS52050">
    <property type="entry name" value="WYL"/>
    <property type="match status" value="1"/>
</dbReference>
<dbReference type="PANTHER" id="PTHR34580">
    <property type="match status" value="1"/>
</dbReference>
<feature type="domain" description="WCX" evidence="2">
    <location>
        <begin position="220"/>
        <end position="294"/>
    </location>
</feature>